<dbReference type="SUPFAM" id="SSF46548">
    <property type="entry name" value="alpha-helical ferredoxin"/>
    <property type="match status" value="1"/>
</dbReference>
<accession>A0A7U6GGA1</accession>
<dbReference type="EMBL" id="AP012273">
    <property type="protein sequence ID" value="BAO43100.1"/>
    <property type="molecule type" value="Genomic_DNA"/>
</dbReference>
<dbReference type="GO" id="GO:0019154">
    <property type="term" value="F:glycolate dehydrogenase activity"/>
    <property type="evidence" value="ECO:0007669"/>
    <property type="project" value="UniProtKB-EC"/>
</dbReference>
<name>A0A7U6GGA1_9GAMM</name>
<feature type="domain" description="4Fe-4S ferredoxin-type" evidence="7">
    <location>
        <begin position="8"/>
        <end position="38"/>
    </location>
</feature>
<dbReference type="PANTHER" id="PTHR32479">
    <property type="entry name" value="GLYCOLATE OXIDASE IRON-SULFUR SUBUNIT"/>
    <property type="match status" value="1"/>
</dbReference>
<evidence type="ECO:0000313" key="9">
    <source>
        <dbReference type="Proteomes" id="UP000031631"/>
    </source>
</evidence>
<comment type="function">
    <text evidence="6">Component of a complex that catalyzes the oxidation of glycolate to glyoxylate.</text>
</comment>
<evidence type="ECO:0000256" key="3">
    <source>
        <dbReference type="ARBA" id="ARBA00022737"/>
    </source>
</evidence>
<dbReference type="Gene3D" id="1.10.1060.10">
    <property type="entry name" value="Alpha-helical ferredoxin"/>
    <property type="match status" value="1"/>
</dbReference>
<evidence type="ECO:0000256" key="4">
    <source>
        <dbReference type="ARBA" id="ARBA00023004"/>
    </source>
</evidence>
<dbReference type="PROSITE" id="PS51379">
    <property type="entry name" value="4FE4S_FER_2"/>
    <property type="match status" value="2"/>
</dbReference>
<dbReference type="GO" id="GO:0046872">
    <property type="term" value="F:metal ion binding"/>
    <property type="evidence" value="ECO:0007669"/>
    <property type="project" value="UniProtKB-UniRule"/>
</dbReference>
<dbReference type="PROSITE" id="PS00198">
    <property type="entry name" value="4FE4S_FER_1"/>
    <property type="match status" value="2"/>
</dbReference>
<evidence type="ECO:0000313" key="8">
    <source>
        <dbReference type="EMBL" id="BAO43100.1"/>
    </source>
</evidence>
<evidence type="ECO:0000259" key="7">
    <source>
        <dbReference type="PROSITE" id="PS51379"/>
    </source>
</evidence>
<keyword evidence="3" id="KW-0677">Repeat</keyword>
<keyword evidence="5 6" id="KW-0411">Iron-sulfur</keyword>
<comment type="catalytic activity">
    <reaction evidence="6">
        <text>(R)-lactate + A = pyruvate + AH2</text>
        <dbReference type="Rhea" id="RHEA:15089"/>
        <dbReference type="ChEBI" id="CHEBI:13193"/>
        <dbReference type="ChEBI" id="CHEBI:15361"/>
        <dbReference type="ChEBI" id="CHEBI:16004"/>
        <dbReference type="ChEBI" id="CHEBI:17499"/>
    </reaction>
</comment>
<reference evidence="8 9" key="1">
    <citation type="journal article" date="2014" name="PLoS ONE">
        <title>Physiological and genomic features of a novel sulfur-oxidizing gammaproteobacterium belonging to a previously uncultivated symbiotic lineage isolated from a hydrothermal vent.</title>
        <authorList>
            <person name="Nunoura T."/>
            <person name="Takaki Y."/>
            <person name="Kazama H."/>
            <person name="Kakuta J."/>
            <person name="Shimamura S."/>
            <person name="Makita H."/>
            <person name="Hirai M."/>
            <person name="Miyazaki M."/>
            <person name="Takai K."/>
        </authorList>
    </citation>
    <scope>NUCLEOTIDE SEQUENCE [LARGE SCALE GENOMIC DNA]</scope>
    <source>
        <strain evidence="8 9">Hiromi1</strain>
    </source>
</reference>
<dbReference type="AlphaFoldDB" id="A0A7U6GGA1"/>
<dbReference type="KEGG" id="tbn:TBH_C0152"/>
<dbReference type="PIRSF" id="PIRSF000139">
    <property type="entry name" value="Glc_ox_4Fe-4S"/>
    <property type="match status" value="1"/>
</dbReference>
<evidence type="ECO:0000256" key="6">
    <source>
        <dbReference type="PIRNR" id="PIRNR000139"/>
    </source>
</evidence>
<organism evidence="8 9">
    <name type="scientific">Thiolapillus brandeum</name>
    <dbReference type="NCBI Taxonomy" id="1076588"/>
    <lineage>
        <taxon>Bacteria</taxon>
        <taxon>Pseudomonadati</taxon>
        <taxon>Pseudomonadota</taxon>
        <taxon>Gammaproteobacteria</taxon>
        <taxon>Chromatiales</taxon>
        <taxon>Sedimenticolaceae</taxon>
        <taxon>Thiolapillus</taxon>
    </lineage>
</organism>
<comment type="cofactor">
    <cofactor evidence="6">
        <name>[4Fe-4S] cluster</name>
        <dbReference type="ChEBI" id="CHEBI:49883"/>
    </cofactor>
    <text evidence="6">Binds 2 [4Fe-4S] clusters.</text>
</comment>
<keyword evidence="6" id="KW-0249">Electron transport</keyword>
<protein>
    <recommendedName>
        <fullName evidence="6">Glycolate oxidase iron-sulfur subunit</fullName>
        <ecNumber evidence="6">1.1.99.14</ecNumber>
    </recommendedName>
</protein>
<gene>
    <name evidence="8" type="ORF">TBH_C0152</name>
</gene>
<feature type="domain" description="4Fe-4S ferredoxin-type" evidence="7">
    <location>
        <begin position="59"/>
        <end position="91"/>
    </location>
</feature>
<dbReference type="InterPro" id="IPR004017">
    <property type="entry name" value="Cys_rich_dom"/>
</dbReference>
<evidence type="ECO:0000256" key="2">
    <source>
        <dbReference type="ARBA" id="ARBA00022723"/>
    </source>
</evidence>
<dbReference type="Pfam" id="PF13183">
    <property type="entry name" value="Fer4_8"/>
    <property type="match status" value="1"/>
</dbReference>
<dbReference type="InterPro" id="IPR012257">
    <property type="entry name" value="Glc_ox_4Fe-4S"/>
</dbReference>
<dbReference type="Pfam" id="PF02754">
    <property type="entry name" value="CCG"/>
    <property type="match status" value="2"/>
</dbReference>
<keyword evidence="2 6" id="KW-0479">Metal-binding</keyword>
<keyword evidence="6" id="KW-0813">Transport</keyword>
<dbReference type="PANTHER" id="PTHR32479:SF17">
    <property type="entry name" value="GLYCOLATE OXIDASE IRON-SULFUR SUBUNIT"/>
    <property type="match status" value="1"/>
</dbReference>
<proteinExistence type="predicted"/>
<sequence>MRRLYARGTVVIFEAAQCVKCGLCLAQCPTYGLTASEAQSPRGRIALIQALDRGQLQGDRHTADLLDSCLLCRRCEKVCPSGVPFAALMDKGRAMVRPSLPVQEKWLAAILSRPWLSRVLVASGKLLPKGASLGRFAAQASLRTLGLKPHYFPKGKKAAGRVGLFAGCTSALLDREAVQAALALLLQAGFEVVVPVAQQCCGALDAHAGNAGRAARLMKANESAFRDAGPLDAIVSIATGCGAQLHDYESLPAPHEDICSFLARREVLEKLRFRALDASMAVHLPCSLVNVLQHEQAVLRLLERIPGLRAAEVGRRGACCGAAGTAVLLRPRVAEHLRTPLVEEIAVFSPDGVLSGNVSCRMHLAAGDDQAGRAYLHPLVLLAQQLIRE</sequence>
<comment type="catalytic activity">
    <reaction evidence="6">
        <text>glycolate + A = glyoxylate + AH2</text>
        <dbReference type="Rhea" id="RHEA:21264"/>
        <dbReference type="ChEBI" id="CHEBI:13193"/>
        <dbReference type="ChEBI" id="CHEBI:17499"/>
        <dbReference type="ChEBI" id="CHEBI:29805"/>
        <dbReference type="ChEBI" id="CHEBI:36655"/>
        <dbReference type="EC" id="1.1.99.14"/>
    </reaction>
</comment>
<keyword evidence="1 6" id="KW-0004">4Fe-4S</keyword>
<dbReference type="GO" id="GO:0051539">
    <property type="term" value="F:4 iron, 4 sulfur cluster binding"/>
    <property type="evidence" value="ECO:0007669"/>
    <property type="project" value="UniProtKB-UniRule"/>
</dbReference>
<dbReference type="EC" id="1.1.99.14" evidence="6"/>
<dbReference type="InterPro" id="IPR017896">
    <property type="entry name" value="4Fe4S_Fe-S-bd"/>
</dbReference>
<dbReference type="InterPro" id="IPR017900">
    <property type="entry name" value="4Fe4S_Fe_S_CS"/>
</dbReference>
<keyword evidence="4 6" id="KW-0408">Iron</keyword>
<keyword evidence="9" id="KW-1185">Reference proteome</keyword>
<dbReference type="InterPro" id="IPR009051">
    <property type="entry name" value="Helical_ferredxn"/>
</dbReference>
<evidence type="ECO:0000256" key="5">
    <source>
        <dbReference type="ARBA" id="ARBA00023014"/>
    </source>
</evidence>
<evidence type="ECO:0000256" key="1">
    <source>
        <dbReference type="ARBA" id="ARBA00022485"/>
    </source>
</evidence>
<dbReference type="Proteomes" id="UP000031631">
    <property type="component" value="Chromosome"/>
</dbReference>